<dbReference type="PANTHER" id="PTHR31061">
    <property type="entry name" value="LD22376P"/>
    <property type="match status" value="1"/>
</dbReference>
<name>A0A3B0KQ81_DROGU</name>
<dbReference type="PANTHER" id="PTHR31061:SF24">
    <property type="entry name" value="LD22376P"/>
    <property type="match status" value="1"/>
</dbReference>
<keyword evidence="1" id="KW-1133">Transmembrane helix</keyword>
<feature type="transmembrane region" description="Helical" evidence="1">
    <location>
        <begin position="151"/>
        <end position="169"/>
    </location>
</feature>
<feature type="transmembrane region" description="Helical" evidence="1">
    <location>
        <begin position="462"/>
        <end position="481"/>
    </location>
</feature>
<keyword evidence="1" id="KW-0472">Membrane</keyword>
<protein>
    <submittedName>
        <fullName evidence="3">Blast:Heparan-alpha-glucosaminide N-acetyltransferase</fullName>
    </submittedName>
</protein>
<evidence type="ECO:0000313" key="4">
    <source>
        <dbReference type="Proteomes" id="UP000268350"/>
    </source>
</evidence>
<dbReference type="InterPro" id="IPR012429">
    <property type="entry name" value="HGSNAT_cat"/>
</dbReference>
<dbReference type="AlphaFoldDB" id="A0A3B0KQ81"/>
<keyword evidence="1" id="KW-0812">Transmembrane</keyword>
<feature type="transmembrane region" description="Helical" evidence="1">
    <location>
        <begin position="208"/>
        <end position="229"/>
    </location>
</feature>
<sequence>MSLLVEYTDPEWRGLNMRTLGVDQAYMYLRSEYAQHSFLYTLSDECYTCPYTKVKALPAAGSGQQLQPLQLSTAYALNFKIFQHDQGRYAFENVVIKPFNIIPCHSTYCKSSSLCWLRRTDLQEFGVYNLTLLANGSCDFAVDKPGVPINYAFLSVFVLVAAVLILLKLGSYAWRCHRYDEAAAAADSIGAAAAKATQRKRMRSLDTFRGLSIVLMIFVNSGGGGYAWIEHAAWNGLNLADLVFPSFLWIMGVCIPLSVKAQLSRGNSKARICLRILWRSIKLFAFGLCLNSMTGPSLEQLRLMGVLQRFGIAFLVVGILHTLCSRREQVLPQSAWHRAIYDVCLFSGELAVLLALIAAYLGMTFGLPVPGCPRGYLGPGGKHDLAAHPNCIGGAAGYVDQQVLGNAHIYQHPTAKYVYDSSAFDPEGVFGCLLSIVQVFLGAFAGLTLLVHPTWQSRIRRWLLLSILLGLMGGVLCGFSREGGVIPVNKNLWSLSFVFATVSVAQLLLVLLYYIIDVGDGWWSGWPFSECGMNAIIMYVGHSVLHKMLPWHWRIGAMNTHFVLLLECTWNTFLWVGIALYLDAHEFYYSL</sequence>
<evidence type="ECO:0000313" key="3">
    <source>
        <dbReference type="EMBL" id="SPP88779.1"/>
    </source>
</evidence>
<dbReference type="GO" id="GO:0016740">
    <property type="term" value="F:transferase activity"/>
    <property type="evidence" value="ECO:0007669"/>
    <property type="project" value="UniProtKB-KW"/>
</dbReference>
<gene>
    <name evidence="3" type="ORF">DGUA_6G018543</name>
</gene>
<accession>A0A3B0KQ81</accession>
<keyword evidence="4" id="KW-1185">Reference proteome</keyword>
<dbReference type="Pfam" id="PF07786">
    <property type="entry name" value="HGSNAT_cat"/>
    <property type="match status" value="1"/>
</dbReference>
<feature type="transmembrane region" description="Helical" evidence="1">
    <location>
        <begin position="235"/>
        <end position="255"/>
    </location>
</feature>
<dbReference type="OrthoDB" id="2149840at2759"/>
<dbReference type="Proteomes" id="UP000268350">
    <property type="component" value="Unassembled WGS sequence"/>
</dbReference>
<evidence type="ECO:0000256" key="1">
    <source>
        <dbReference type="SAM" id="Phobius"/>
    </source>
</evidence>
<feature type="transmembrane region" description="Helical" evidence="1">
    <location>
        <begin position="276"/>
        <end position="294"/>
    </location>
</feature>
<feature type="domain" description="Heparan-alpha-glucosaminide N-acetyltransferase catalytic" evidence="2">
    <location>
        <begin position="201"/>
        <end position="322"/>
    </location>
</feature>
<feature type="transmembrane region" description="Helical" evidence="1">
    <location>
        <begin position="306"/>
        <end position="323"/>
    </location>
</feature>
<feature type="transmembrane region" description="Helical" evidence="1">
    <location>
        <begin position="428"/>
        <end position="450"/>
    </location>
</feature>
<dbReference type="STRING" id="7266.A0A3B0KQ81"/>
<proteinExistence type="predicted"/>
<feature type="transmembrane region" description="Helical" evidence="1">
    <location>
        <begin position="493"/>
        <end position="516"/>
    </location>
</feature>
<reference evidence="4" key="1">
    <citation type="submission" date="2018-01" db="EMBL/GenBank/DDBJ databases">
        <authorList>
            <person name="Alioto T."/>
            <person name="Alioto T."/>
        </authorList>
    </citation>
    <scope>NUCLEOTIDE SEQUENCE [LARGE SCALE GENOMIC DNA]</scope>
</reference>
<feature type="transmembrane region" description="Helical" evidence="1">
    <location>
        <begin position="343"/>
        <end position="363"/>
    </location>
</feature>
<organism evidence="3 4">
    <name type="scientific">Drosophila guanche</name>
    <name type="common">Fruit fly</name>
    <dbReference type="NCBI Taxonomy" id="7266"/>
    <lineage>
        <taxon>Eukaryota</taxon>
        <taxon>Metazoa</taxon>
        <taxon>Ecdysozoa</taxon>
        <taxon>Arthropoda</taxon>
        <taxon>Hexapoda</taxon>
        <taxon>Insecta</taxon>
        <taxon>Pterygota</taxon>
        <taxon>Neoptera</taxon>
        <taxon>Endopterygota</taxon>
        <taxon>Diptera</taxon>
        <taxon>Brachycera</taxon>
        <taxon>Muscomorpha</taxon>
        <taxon>Ephydroidea</taxon>
        <taxon>Drosophilidae</taxon>
        <taxon>Drosophila</taxon>
        <taxon>Sophophora</taxon>
    </lineage>
</organism>
<dbReference type="EMBL" id="OUUW01000016">
    <property type="protein sequence ID" value="SPP88779.1"/>
    <property type="molecule type" value="Genomic_DNA"/>
</dbReference>
<feature type="transmembrane region" description="Helical" evidence="1">
    <location>
        <begin position="562"/>
        <end position="582"/>
    </location>
</feature>
<feature type="transmembrane region" description="Helical" evidence="1">
    <location>
        <begin position="523"/>
        <end position="542"/>
    </location>
</feature>
<evidence type="ECO:0000259" key="2">
    <source>
        <dbReference type="Pfam" id="PF07786"/>
    </source>
</evidence>
<keyword evidence="3" id="KW-0808">Transferase</keyword>